<proteinExistence type="predicted"/>
<dbReference type="AlphaFoldDB" id="A0AA97CY77"/>
<organism evidence="1">
    <name type="scientific">Gordonia sp. MP11Mi</name>
    <dbReference type="NCBI Taxonomy" id="3022769"/>
    <lineage>
        <taxon>Bacteria</taxon>
        <taxon>Bacillati</taxon>
        <taxon>Actinomycetota</taxon>
        <taxon>Actinomycetes</taxon>
        <taxon>Mycobacteriales</taxon>
        <taxon>Gordoniaceae</taxon>
        <taxon>Gordonia</taxon>
    </lineage>
</organism>
<protein>
    <submittedName>
        <fullName evidence="1">Uncharacterized protein</fullName>
    </submittedName>
</protein>
<reference evidence="1" key="1">
    <citation type="submission" date="2023-06" db="EMBL/GenBank/DDBJ databases">
        <title>Gordonia sp. nov. and Pseudochrobactrum sp. nov., two species isolated from the burying beetle Nicrophorus vespilloides.</title>
        <authorList>
            <person name="Poehlein A."/>
            <person name="Guzman J."/>
            <person name="Daniel R."/>
            <person name="Vilcinskas A."/>
        </authorList>
    </citation>
    <scope>NUCLEOTIDE SEQUENCE</scope>
    <source>
        <strain evidence="1">MP11Mi</strain>
    </source>
</reference>
<accession>A0AA97CY77</accession>
<dbReference type="SUPFAM" id="SSF159245">
    <property type="entry name" value="AttH-like"/>
    <property type="match status" value="1"/>
</dbReference>
<sequence length="340" mass="37140">MSTSTTHQFHDPLVGRETEGLSEGFFDRFMFNMHPVAGGGPSIIMGHGRYPLKDTVDGFVVVSTDTDQRNLRYASKLSAADVDGAGPFRFELVEPNQQWRLRLAPNEIGLEFDITWRARTPAWFGEVAVENTSGTPTSFDHLFQSGLYTGTLSIDGETTSVDGWYGQRDRSRGVRTMSGGQGVHIWYQAQFPEFAVGFLLVETRDHQRLLLEGAVMHTNGSLDPVVDVKHALSFSDGLDLVEGTVLVRTAGGKTYRMSADARSGGGYMAGAGYGGHHGNDQGVDHVESNVFPLDGTVSPKVLESALTDRLCVFDVDGVSGSGIFEFALTRSSRYQYRPTL</sequence>
<name>A0AA97CY77_9ACTN</name>
<evidence type="ECO:0000313" key="1">
    <source>
        <dbReference type="EMBL" id="WOC13246.1"/>
    </source>
</evidence>
<dbReference type="RefSeq" id="WP_420039079.1">
    <property type="nucleotide sequence ID" value="NZ_CP128986.1"/>
</dbReference>
<dbReference type="EMBL" id="CP128986">
    <property type="protein sequence ID" value="WOC13246.1"/>
    <property type="molecule type" value="Genomic_DNA"/>
</dbReference>
<gene>
    <name evidence="1" type="ORF">MP11Mi_23470</name>
</gene>